<dbReference type="GO" id="GO:0003700">
    <property type="term" value="F:DNA-binding transcription factor activity"/>
    <property type="evidence" value="ECO:0007669"/>
    <property type="project" value="TreeGrafter"/>
</dbReference>
<keyword evidence="3" id="KW-0804">Transcription</keyword>
<evidence type="ECO:0000313" key="7">
    <source>
        <dbReference type="Proteomes" id="UP000244940"/>
    </source>
</evidence>
<keyword evidence="2 4" id="KW-0238">DNA-binding</keyword>
<dbReference type="Gene3D" id="1.10.357.10">
    <property type="entry name" value="Tetracycline Repressor, domain 2"/>
    <property type="match status" value="1"/>
</dbReference>
<dbReference type="InterPro" id="IPR001647">
    <property type="entry name" value="HTH_TetR"/>
</dbReference>
<feature type="domain" description="HTH tetR-type" evidence="5">
    <location>
        <begin position="5"/>
        <end position="65"/>
    </location>
</feature>
<dbReference type="FunFam" id="1.10.10.60:FF:000141">
    <property type="entry name" value="TetR family transcriptional regulator"/>
    <property type="match status" value="1"/>
</dbReference>
<dbReference type="PRINTS" id="PR00455">
    <property type="entry name" value="HTHTETR"/>
</dbReference>
<organism evidence="6 7">
    <name type="scientific">Pararhodobacter marinus</name>
    <dbReference type="NCBI Taxonomy" id="2184063"/>
    <lineage>
        <taxon>Bacteria</taxon>
        <taxon>Pseudomonadati</taxon>
        <taxon>Pseudomonadota</taxon>
        <taxon>Alphaproteobacteria</taxon>
        <taxon>Rhodobacterales</taxon>
        <taxon>Paracoccaceae</taxon>
        <taxon>Pararhodobacter</taxon>
    </lineage>
</organism>
<evidence type="ECO:0000259" key="5">
    <source>
        <dbReference type="PROSITE" id="PS50977"/>
    </source>
</evidence>
<name>A0A2U2C6N3_9RHOB</name>
<accession>A0A2U2C6N3</accession>
<evidence type="ECO:0000256" key="1">
    <source>
        <dbReference type="ARBA" id="ARBA00023015"/>
    </source>
</evidence>
<reference evidence="6 7" key="1">
    <citation type="submission" date="2018-05" db="EMBL/GenBank/DDBJ databases">
        <title>Pararhodobacter marina sp. nov., isolated from deep-sea water of the Indian Ocean.</title>
        <authorList>
            <person name="Lai Q.Sr."/>
            <person name="Liu X."/>
            <person name="Shao Z."/>
        </authorList>
    </citation>
    <scope>NUCLEOTIDE SEQUENCE [LARGE SCALE GENOMIC DNA]</scope>
    <source>
        <strain evidence="6 7">CIC4N-9</strain>
    </source>
</reference>
<dbReference type="PANTHER" id="PTHR30055:SF234">
    <property type="entry name" value="HTH-TYPE TRANSCRIPTIONAL REGULATOR BETI"/>
    <property type="match status" value="1"/>
</dbReference>
<gene>
    <name evidence="6" type="ORF">C4N9_15970</name>
</gene>
<feature type="DNA-binding region" description="H-T-H motif" evidence="4">
    <location>
        <begin position="28"/>
        <end position="47"/>
    </location>
</feature>
<evidence type="ECO:0000256" key="3">
    <source>
        <dbReference type="ARBA" id="ARBA00023163"/>
    </source>
</evidence>
<evidence type="ECO:0000313" key="6">
    <source>
        <dbReference type="EMBL" id="PWE27540.1"/>
    </source>
</evidence>
<dbReference type="InterPro" id="IPR050109">
    <property type="entry name" value="HTH-type_TetR-like_transc_reg"/>
</dbReference>
<dbReference type="PROSITE" id="PS50977">
    <property type="entry name" value="HTH_TETR_2"/>
    <property type="match status" value="1"/>
</dbReference>
<dbReference type="RefSeq" id="WP_109534352.1">
    <property type="nucleotide sequence ID" value="NZ_QEYD01000010.1"/>
</dbReference>
<dbReference type="OrthoDB" id="9816431at2"/>
<dbReference type="PANTHER" id="PTHR30055">
    <property type="entry name" value="HTH-TYPE TRANSCRIPTIONAL REGULATOR RUTR"/>
    <property type="match status" value="1"/>
</dbReference>
<evidence type="ECO:0000256" key="4">
    <source>
        <dbReference type="PROSITE-ProRule" id="PRU00335"/>
    </source>
</evidence>
<dbReference type="AlphaFoldDB" id="A0A2U2C6N3"/>
<sequence length="187" mass="20454">MNRRVRTRSAILDAAEQAFRDQGYGATSMEDIAQRAGVVRKTLYNAFASKEDIAGHLVLRAEAASEPRYRHRIDAGENALDLLAVMLADSAGWCLQFPELAAFALSPRIRPALSPPPDRPSFQRIIRDTLAAGQAQGVIRRDEDADFLALMLLGIYAQHMTSVLAGAAFDPGQIRRILRLLVEGIGA</sequence>
<evidence type="ECO:0000256" key="2">
    <source>
        <dbReference type="ARBA" id="ARBA00023125"/>
    </source>
</evidence>
<dbReference type="InterPro" id="IPR009057">
    <property type="entry name" value="Homeodomain-like_sf"/>
</dbReference>
<dbReference type="GO" id="GO:0000976">
    <property type="term" value="F:transcription cis-regulatory region binding"/>
    <property type="evidence" value="ECO:0007669"/>
    <property type="project" value="TreeGrafter"/>
</dbReference>
<dbReference type="SUPFAM" id="SSF46689">
    <property type="entry name" value="Homeodomain-like"/>
    <property type="match status" value="1"/>
</dbReference>
<protein>
    <submittedName>
        <fullName evidence="6">TetR family transcriptional regulator</fullName>
    </submittedName>
</protein>
<dbReference type="SUPFAM" id="SSF48498">
    <property type="entry name" value="Tetracyclin repressor-like, C-terminal domain"/>
    <property type="match status" value="1"/>
</dbReference>
<dbReference type="Pfam" id="PF00440">
    <property type="entry name" value="TetR_N"/>
    <property type="match status" value="1"/>
</dbReference>
<dbReference type="EMBL" id="QEYD01000010">
    <property type="protein sequence ID" value="PWE27540.1"/>
    <property type="molecule type" value="Genomic_DNA"/>
</dbReference>
<dbReference type="GeneID" id="94366394"/>
<comment type="caution">
    <text evidence="6">The sequence shown here is derived from an EMBL/GenBank/DDBJ whole genome shotgun (WGS) entry which is preliminary data.</text>
</comment>
<dbReference type="InterPro" id="IPR036271">
    <property type="entry name" value="Tet_transcr_reg_TetR-rel_C_sf"/>
</dbReference>
<keyword evidence="7" id="KW-1185">Reference proteome</keyword>
<dbReference type="Proteomes" id="UP000244940">
    <property type="component" value="Unassembled WGS sequence"/>
</dbReference>
<proteinExistence type="predicted"/>
<keyword evidence="1" id="KW-0805">Transcription regulation</keyword>